<dbReference type="InterPro" id="IPR036737">
    <property type="entry name" value="OmpA-like_sf"/>
</dbReference>
<evidence type="ECO:0000259" key="9">
    <source>
        <dbReference type="PROSITE" id="PS51123"/>
    </source>
</evidence>
<evidence type="ECO:0000256" key="3">
    <source>
        <dbReference type="ARBA" id="ARBA00022475"/>
    </source>
</evidence>
<dbReference type="PROSITE" id="PS51123">
    <property type="entry name" value="OMPA_2"/>
    <property type="match status" value="1"/>
</dbReference>
<organism evidence="10 11">
    <name type="scientific">Paeniclostridium hominis</name>
    <dbReference type="NCBI Taxonomy" id="2764329"/>
    <lineage>
        <taxon>Bacteria</taxon>
        <taxon>Bacillati</taxon>
        <taxon>Bacillota</taxon>
        <taxon>Clostridia</taxon>
        <taxon>Peptostreptococcales</taxon>
        <taxon>Peptostreptococcaceae</taxon>
        <taxon>Paeniclostridium</taxon>
    </lineage>
</organism>
<dbReference type="Gene3D" id="3.30.1330.60">
    <property type="entry name" value="OmpA-like domain"/>
    <property type="match status" value="1"/>
</dbReference>
<evidence type="ECO:0000256" key="2">
    <source>
        <dbReference type="ARBA" id="ARBA00008914"/>
    </source>
</evidence>
<keyword evidence="11" id="KW-1185">Reference proteome</keyword>
<dbReference type="PANTHER" id="PTHR30329:SF21">
    <property type="entry name" value="LIPOPROTEIN YIAD-RELATED"/>
    <property type="match status" value="1"/>
</dbReference>
<dbReference type="Pfam" id="PF13677">
    <property type="entry name" value="MotB_plug"/>
    <property type="match status" value="1"/>
</dbReference>
<feature type="transmembrane region" description="Helical" evidence="8">
    <location>
        <begin position="30"/>
        <end position="50"/>
    </location>
</feature>
<evidence type="ECO:0000256" key="7">
    <source>
        <dbReference type="PROSITE-ProRule" id="PRU00473"/>
    </source>
</evidence>
<evidence type="ECO:0000256" key="8">
    <source>
        <dbReference type="SAM" id="Phobius"/>
    </source>
</evidence>
<feature type="domain" description="OmpA-like" evidence="9">
    <location>
        <begin position="122"/>
        <end position="246"/>
    </location>
</feature>
<evidence type="ECO:0000256" key="5">
    <source>
        <dbReference type="ARBA" id="ARBA00022989"/>
    </source>
</evidence>
<sequence>MEIRRLQRVHKEKKYVEEEEEEHENHERWLLSYADFITLLMIFFIIMYAMSTIDKAKYEKLTTALNQAMGDGSAIADTGSKMGGEIGNGLSEDAKLKKVKENLDKYLKENNLSNSVSTTIEKRGLVVSFKDSLFFDSGRAEVRPEQIDKLIKISKIINQAMGSGSYIRVEGHTDSVPVHNEVYKSNWDLSVMRASNVAQILIKKADIKPEKLSAIGYGEYRPKADNSTAEGKSTNRRVDILIMNSKFNEVENNKK</sequence>
<dbReference type="Proteomes" id="UP000611796">
    <property type="component" value="Unassembled WGS sequence"/>
</dbReference>
<proteinExistence type="inferred from homology"/>
<accession>A0ABR7K2V9</accession>
<keyword evidence="3" id="KW-1003">Cell membrane</keyword>
<dbReference type="EMBL" id="JACRWD010000001">
    <property type="protein sequence ID" value="MBC6003433.1"/>
    <property type="molecule type" value="Genomic_DNA"/>
</dbReference>
<gene>
    <name evidence="10" type="ORF">H8891_06440</name>
</gene>
<dbReference type="Pfam" id="PF00691">
    <property type="entry name" value="OmpA"/>
    <property type="match status" value="1"/>
</dbReference>
<keyword evidence="5 8" id="KW-1133">Transmembrane helix</keyword>
<comment type="subcellular location">
    <subcellularLocation>
        <location evidence="1">Cell membrane</location>
        <topology evidence="1">Single-pass membrane protein</topology>
    </subcellularLocation>
</comment>
<evidence type="ECO:0000256" key="4">
    <source>
        <dbReference type="ARBA" id="ARBA00022692"/>
    </source>
</evidence>
<evidence type="ECO:0000313" key="10">
    <source>
        <dbReference type="EMBL" id="MBC6003433.1"/>
    </source>
</evidence>
<name>A0ABR7K2V9_9FIRM</name>
<dbReference type="SUPFAM" id="SSF103088">
    <property type="entry name" value="OmpA-like"/>
    <property type="match status" value="1"/>
</dbReference>
<keyword evidence="4 8" id="KW-0812">Transmembrane</keyword>
<dbReference type="InterPro" id="IPR050330">
    <property type="entry name" value="Bact_OuterMem_StrucFunc"/>
</dbReference>
<comment type="caution">
    <text evidence="10">The sequence shown here is derived from an EMBL/GenBank/DDBJ whole genome shotgun (WGS) entry which is preliminary data.</text>
</comment>
<evidence type="ECO:0000313" key="11">
    <source>
        <dbReference type="Proteomes" id="UP000611796"/>
    </source>
</evidence>
<evidence type="ECO:0000256" key="6">
    <source>
        <dbReference type="ARBA" id="ARBA00023136"/>
    </source>
</evidence>
<reference evidence="10 11" key="1">
    <citation type="submission" date="2020-08" db="EMBL/GenBank/DDBJ databases">
        <authorList>
            <person name="Liu C."/>
            <person name="Sun Q."/>
        </authorList>
    </citation>
    <scope>NUCLEOTIDE SEQUENCE [LARGE SCALE GENOMIC DNA]</scope>
    <source>
        <strain evidence="10 11">NSJ-45</strain>
    </source>
</reference>
<dbReference type="PANTHER" id="PTHR30329">
    <property type="entry name" value="STATOR ELEMENT OF FLAGELLAR MOTOR COMPLEX"/>
    <property type="match status" value="1"/>
</dbReference>
<dbReference type="InterPro" id="IPR006665">
    <property type="entry name" value="OmpA-like"/>
</dbReference>
<evidence type="ECO:0000256" key="1">
    <source>
        <dbReference type="ARBA" id="ARBA00004162"/>
    </source>
</evidence>
<comment type="similarity">
    <text evidence="2">Belongs to the MotB family.</text>
</comment>
<dbReference type="CDD" id="cd07185">
    <property type="entry name" value="OmpA_C-like"/>
    <property type="match status" value="1"/>
</dbReference>
<protein>
    <submittedName>
        <fullName evidence="10">OmpA family protein</fullName>
    </submittedName>
</protein>
<dbReference type="InterPro" id="IPR025713">
    <property type="entry name" value="MotB-like_N_dom"/>
</dbReference>
<keyword evidence="6 7" id="KW-0472">Membrane</keyword>